<proteinExistence type="predicted"/>
<feature type="compositionally biased region" description="Acidic residues" evidence="3">
    <location>
        <begin position="645"/>
        <end position="655"/>
    </location>
</feature>
<dbReference type="Pfam" id="PF22675">
    <property type="entry name" value="KH-I_KHDC4-BBP"/>
    <property type="match status" value="1"/>
</dbReference>
<accession>A0A9D4UJD4</accession>
<dbReference type="InterPro" id="IPR056149">
    <property type="entry name" value="PRP5/DDX46/KHDC4_KH"/>
</dbReference>
<organism evidence="6 7">
    <name type="scientific">Adiantum capillus-veneris</name>
    <name type="common">Maidenhair fern</name>
    <dbReference type="NCBI Taxonomy" id="13818"/>
    <lineage>
        <taxon>Eukaryota</taxon>
        <taxon>Viridiplantae</taxon>
        <taxon>Streptophyta</taxon>
        <taxon>Embryophyta</taxon>
        <taxon>Tracheophyta</taxon>
        <taxon>Polypodiopsida</taxon>
        <taxon>Polypodiidae</taxon>
        <taxon>Polypodiales</taxon>
        <taxon>Pteridineae</taxon>
        <taxon>Pteridaceae</taxon>
        <taxon>Vittarioideae</taxon>
        <taxon>Adiantum</taxon>
    </lineage>
</organism>
<gene>
    <name evidence="6" type="ORF">GOP47_0016853</name>
</gene>
<evidence type="ECO:0000256" key="3">
    <source>
        <dbReference type="SAM" id="MobiDB-lite"/>
    </source>
</evidence>
<feature type="region of interest" description="Disordered" evidence="3">
    <location>
        <begin position="489"/>
        <end position="664"/>
    </location>
</feature>
<dbReference type="GO" id="GO:0003723">
    <property type="term" value="F:RNA binding"/>
    <property type="evidence" value="ECO:0007669"/>
    <property type="project" value="InterPro"/>
</dbReference>
<dbReference type="AlphaFoldDB" id="A0A9D4UJD4"/>
<evidence type="ECO:0000256" key="1">
    <source>
        <dbReference type="ARBA" id="ARBA00070402"/>
    </source>
</evidence>
<evidence type="ECO:0000256" key="2">
    <source>
        <dbReference type="ARBA" id="ARBA00081001"/>
    </source>
</evidence>
<name>A0A9D4UJD4_ADICA</name>
<evidence type="ECO:0000259" key="5">
    <source>
        <dbReference type="Pfam" id="PF23469"/>
    </source>
</evidence>
<keyword evidence="7" id="KW-1185">Reference proteome</keyword>
<feature type="compositionally biased region" description="Pro residues" evidence="3">
    <location>
        <begin position="570"/>
        <end position="589"/>
    </location>
</feature>
<dbReference type="SUPFAM" id="SSF54791">
    <property type="entry name" value="Eukaryotic type KH-domain (KH-domain type I)"/>
    <property type="match status" value="1"/>
</dbReference>
<dbReference type="Gene3D" id="3.30.1370.10">
    <property type="entry name" value="K Homology domain, type 1"/>
    <property type="match status" value="1"/>
</dbReference>
<dbReference type="InterPro" id="IPR036612">
    <property type="entry name" value="KH_dom_type_1_sf"/>
</dbReference>
<feature type="compositionally biased region" description="Polar residues" evidence="3">
    <location>
        <begin position="489"/>
        <end position="507"/>
    </location>
</feature>
<protein>
    <recommendedName>
        <fullName evidence="1">Protein RIK</fullName>
    </recommendedName>
    <alternativeName>
        <fullName evidence="2">Rough sheath 2-interacting KH domain protein</fullName>
    </alternativeName>
</protein>
<evidence type="ECO:0000313" key="7">
    <source>
        <dbReference type="Proteomes" id="UP000886520"/>
    </source>
</evidence>
<dbReference type="InterPro" id="IPR055256">
    <property type="entry name" value="KH_1_KHDC4/BBP-like"/>
</dbReference>
<feature type="region of interest" description="Disordered" evidence="3">
    <location>
        <begin position="1"/>
        <end position="26"/>
    </location>
</feature>
<dbReference type="Pfam" id="PF23469">
    <property type="entry name" value="KH_12"/>
    <property type="match status" value="1"/>
</dbReference>
<feature type="compositionally biased region" description="Polar residues" evidence="3">
    <location>
        <begin position="606"/>
        <end position="622"/>
    </location>
</feature>
<dbReference type="OrthoDB" id="397265at2759"/>
<feature type="domain" description="ATP-dependent RNA helicase PRP5/DDX46/KHDC4 KH" evidence="5">
    <location>
        <begin position="118"/>
        <end position="206"/>
    </location>
</feature>
<evidence type="ECO:0000259" key="4">
    <source>
        <dbReference type="Pfam" id="PF22675"/>
    </source>
</evidence>
<sequence length="681" mass="72032">MAEEVKVEGNAEAVASSTRQRKKRKWDQPAESVIAISASPAGLMPLNSTAALSGLSLPGIFPSLVGVYPSMPTSTASAQISLAFSSVQQSAAAIIQKINQDLAAKGVVPPNKIQDEVIAREIVINDAEPGVRYKLTKRQTQEEIQAKTGAVVITRGKYKPPNGPADHEKALYLHISAGAHLKDTTERVRAVDQAAALVDEMLKQGRQILGPSSNGQLGTNSPLSAVVFVDFEADSSVDLISRIRGPNDQYINHIMHETGATVLLKGGACESSCSDEIPQPLHLLISAEHAKSLEDARSLTEHLLETIRAEVAGTRPPYFPPPVSYNLQQSPQIASNLELGNTSLPLSPAISAAVVSVSSNPISLPSLDVNAGLGSLKNYSAVPPPKQLFAADGGPGKVETGHLFDTSSVSTSSRSPLATFAGSFPTTYASGALHQSFSQQTYGIYPQASRGSEPHPSYSAYSGLYPQASPLQQVARALQRPAISQSTAQLSSCLPSESIKSPINTPAQRQVERQERQKRKFQEGPALKRDPLADQVLLPKHSKPVGSVETATAKSKLMPPPRTASTPSPGSMPPPPSVSMPPPSLPPALPRSKPNTGLPLSGAKSVPNQPAASESSFTSSRNILAPPASTKLPQPETPGIKLVEYGEDEDEDDDDNGRIEPTVSDELVATPYANGKPFWAV</sequence>
<dbReference type="PANTHER" id="PTHR15744">
    <property type="entry name" value="BLOM7"/>
    <property type="match status" value="1"/>
</dbReference>
<dbReference type="GO" id="GO:0005634">
    <property type="term" value="C:nucleus"/>
    <property type="evidence" value="ECO:0007669"/>
    <property type="project" value="InterPro"/>
</dbReference>
<evidence type="ECO:0000313" key="6">
    <source>
        <dbReference type="EMBL" id="KAI5068508.1"/>
    </source>
</evidence>
<dbReference type="InterPro" id="IPR031121">
    <property type="entry name" value="RIK/BLOM7"/>
</dbReference>
<dbReference type="EMBL" id="JABFUD020000016">
    <property type="protein sequence ID" value="KAI5068508.1"/>
    <property type="molecule type" value="Genomic_DNA"/>
</dbReference>
<reference evidence="6" key="1">
    <citation type="submission" date="2021-01" db="EMBL/GenBank/DDBJ databases">
        <title>Adiantum capillus-veneris genome.</title>
        <authorList>
            <person name="Fang Y."/>
            <person name="Liao Q."/>
        </authorList>
    </citation>
    <scope>NUCLEOTIDE SEQUENCE</scope>
    <source>
        <strain evidence="6">H3</strain>
        <tissue evidence="6">Leaf</tissue>
    </source>
</reference>
<dbReference type="Proteomes" id="UP000886520">
    <property type="component" value="Chromosome 16"/>
</dbReference>
<feature type="domain" description="KHDC4/BBP-like KH-domain type I" evidence="4">
    <location>
        <begin position="234"/>
        <end position="305"/>
    </location>
</feature>
<feature type="compositionally biased region" description="Basic and acidic residues" evidence="3">
    <location>
        <begin position="510"/>
        <end position="532"/>
    </location>
</feature>
<dbReference type="PANTHER" id="PTHR15744:SF0">
    <property type="entry name" value="KH HOMOLOGY DOMAIN-CONTAINING PROTEIN 4"/>
    <property type="match status" value="1"/>
</dbReference>
<comment type="caution">
    <text evidence="6">The sequence shown here is derived from an EMBL/GenBank/DDBJ whole genome shotgun (WGS) entry which is preliminary data.</text>
</comment>
<dbReference type="FunFam" id="3.30.1370.10:FF:000037">
    <property type="entry name" value="KH domain protein"/>
    <property type="match status" value="1"/>
</dbReference>